<sequence length="591" mass="67588">MQKLESFFQNEISRHQTSLNQVKGQLFTSSMVRLALFCAAIFGVYMVYGDFKWVIAIILLTIALFLVLVNRHADLQYRKNLLLALIDINEIEIKVLKRDFHDLPEGNEFKDGLHHYSQDIDLFGRGSFYQYANRTALKEGAEVFADLLTENRTDQIVDRQKAIKELSEIPEWRQHFSATASLARMGSDSKNIAEWLKSYKGFVPSYMKFLPAVFSVMSIVIFGLYFFEIVPESVFIIWYVIGLGISGAFAKKLMPLIEGISKTKNTFDQYQKLLLIIEKKEFSSIYLQNFKRKVTEGEHSASKLIAKFSASLNSLDRNNNLVYAIIANGFFLRSLHHCYNLERWIASYGRYVENWFGAVALFDAYNSMGNFTYNHPKYVFPQINGQSSKALKSENAGHPLIDPKKMVLNDIEIEKEHFFIITGANMAGKSTFLRTISLQIVMANTGLPVCAEKMVYSPIKLITSMRTSDSLTDDESYFFSELKRLKFIVNEVQGGNYFIVLDEILKGTNSTDKAEGSRKFVQRLVGSKATGIIATHDLSLCNMAQELPEVTNYYFDAEIINDELHFDYRFKNGICQNMNASFLLKKMDIVD</sequence>
<accession>A0A3G2L2G1</accession>
<feature type="transmembrane region" description="Helical" evidence="4">
    <location>
        <begin position="233"/>
        <end position="250"/>
    </location>
</feature>
<feature type="transmembrane region" description="Helical" evidence="4">
    <location>
        <begin position="26"/>
        <end position="45"/>
    </location>
</feature>
<feature type="domain" description="DNA mismatch repair proteins mutS family" evidence="5">
    <location>
        <begin position="416"/>
        <end position="588"/>
    </location>
</feature>
<organism evidence="6 7">
    <name type="scientific">Euzebyella marina</name>
    <dbReference type="NCBI Taxonomy" id="1761453"/>
    <lineage>
        <taxon>Bacteria</taxon>
        <taxon>Pseudomonadati</taxon>
        <taxon>Bacteroidota</taxon>
        <taxon>Flavobacteriia</taxon>
        <taxon>Flavobacteriales</taxon>
        <taxon>Flavobacteriaceae</taxon>
        <taxon>Euzebyella</taxon>
    </lineage>
</organism>
<dbReference type="PANTHER" id="PTHR11361:SF99">
    <property type="entry name" value="DNA MISMATCH REPAIR PROTEIN"/>
    <property type="match status" value="1"/>
</dbReference>
<dbReference type="GO" id="GO:0005829">
    <property type="term" value="C:cytosol"/>
    <property type="evidence" value="ECO:0007669"/>
    <property type="project" value="TreeGrafter"/>
</dbReference>
<name>A0A3G2L2G1_9FLAO</name>
<dbReference type="SMART" id="SM00534">
    <property type="entry name" value="MUTSac"/>
    <property type="match status" value="1"/>
</dbReference>
<dbReference type="InterPro" id="IPR027417">
    <property type="entry name" value="P-loop_NTPase"/>
</dbReference>
<dbReference type="OrthoDB" id="9802448at2"/>
<dbReference type="PANTHER" id="PTHR11361">
    <property type="entry name" value="DNA MISMATCH REPAIR PROTEIN MUTS FAMILY MEMBER"/>
    <property type="match status" value="1"/>
</dbReference>
<evidence type="ECO:0000256" key="2">
    <source>
        <dbReference type="ARBA" id="ARBA00022840"/>
    </source>
</evidence>
<protein>
    <submittedName>
        <fullName evidence="6">DNA mismatch repair protein MutS</fullName>
    </submittedName>
</protein>
<dbReference type="RefSeq" id="WP_121847496.1">
    <property type="nucleotide sequence ID" value="NZ_CP032050.1"/>
</dbReference>
<dbReference type="Pfam" id="PF00488">
    <property type="entry name" value="MutS_V"/>
    <property type="match status" value="1"/>
</dbReference>
<evidence type="ECO:0000313" key="7">
    <source>
        <dbReference type="Proteomes" id="UP000276309"/>
    </source>
</evidence>
<keyword evidence="4" id="KW-1133">Transmembrane helix</keyword>
<evidence type="ECO:0000256" key="3">
    <source>
        <dbReference type="ARBA" id="ARBA00023125"/>
    </source>
</evidence>
<dbReference type="GO" id="GO:0006298">
    <property type="term" value="P:mismatch repair"/>
    <property type="evidence" value="ECO:0007669"/>
    <property type="project" value="InterPro"/>
</dbReference>
<dbReference type="AlphaFoldDB" id="A0A3G2L2G1"/>
<proteinExistence type="predicted"/>
<feature type="transmembrane region" description="Helical" evidence="4">
    <location>
        <begin position="209"/>
        <end position="227"/>
    </location>
</feature>
<dbReference type="InterPro" id="IPR045076">
    <property type="entry name" value="MutS"/>
</dbReference>
<evidence type="ECO:0000256" key="1">
    <source>
        <dbReference type="ARBA" id="ARBA00022741"/>
    </source>
</evidence>
<feature type="transmembrane region" description="Helical" evidence="4">
    <location>
        <begin position="51"/>
        <end position="69"/>
    </location>
</feature>
<dbReference type="GO" id="GO:0140664">
    <property type="term" value="F:ATP-dependent DNA damage sensor activity"/>
    <property type="evidence" value="ECO:0007669"/>
    <property type="project" value="InterPro"/>
</dbReference>
<dbReference type="Proteomes" id="UP000276309">
    <property type="component" value="Chromosome"/>
</dbReference>
<reference evidence="6 7" key="1">
    <citation type="submission" date="2018-08" db="EMBL/GenBank/DDBJ databases">
        <title>The reduced genetic potential of extracellular carbohydrate catabolism in Euzebyella marina RN62, a Flavobacteriia bacterium isolated from the hadal water.</title>
        <authorList>
            <person name="Xue C."/>
        </authorList>
    </citation>
    <scope>NUCLEOTIDE SEQUENCE [LARGE SCALE GENOMIC DNA]</scope>
    <source>
        <strain evidence="6 7">RN62</strain>
    </source>
</reference>
<dbReference type="EMBL" id="CP032050">
    <property type="protein sequence ID" value="AYN66444.1"/>
    <property type="molecule type" value="Genomic_DNA"/>
</dbReference>
<evidence type="ECO:0000256" key="4">
    <source>
        <dbReference type="SAM" id="Phobius"/>
    </source>
</evidence>
<keyword evidence="4" id="KW-0472">Membrane</keyword>
<keyword evidence="3" id="KW-0238">DNA-binding</keyword>
<dbReference type="GO" id="GO:0005524">
    <property type="term" value="F:ATP binding"/>
    <property type="evidence" value="ECO:0007669"/>
    <property type="project" value="UniProtKB-KW"/>
</dbReference>
<dbReference type="SUPFAM" id="SSF52540">
    <property type="entry name" value="P-loop containing nucleoside triphosphate hydrolases"/>
    <property type="match status" value="1"/>
</dbReference>
<dbReference type="Gene3D" id="3.40.50.300">
    <property type="entry name" value="P-loop containing nucleotide triphosphate hydrolases"/>
    <property type="match status" value="1"/>
</dbReference>
<keyword evidence="7" id="KW-1185">Reference proteome</keyword>
<evidence type="ECO:0000313" key="6">
    <source>
        <dbReference type="EMBL" id="AYN66444.1"/>
    </source>
</evidence>
<dbReference type="KEGG" id="emar:D1013_03130"/>
<dbReference type="GO" id="GO:0030983">
    <property type="term" value="F:mismatched DNA binding"/>
    <property type="evidence" value="ECO:0007669"/>
    <property type="project" value="InterPro"/>
</dbReference>
<gene>
    <name evidence="6" type="ORF">D1013_03130</name>
</gene>
<keyword evidence="4" id="KW-0812">Transmembrane</keyword>
<evidence type="ECO:0000259" key="5">
    <source>
        <dbReference type="SMART" id="SM00534"/>
    </source>
</evidence>
<keyword evidence="2" id="KW-0067">ATP-binding</keyword>
<keyword evidence="1" id="KW-0547">Nucleotide-binding</keyword>
<dbReference type="InterPro" id="IPR000432">
    <property type="entry name" value="DNA_mismatch_repair_MutS_C"/>
</dbReference>